<dbReference type="Proteomes" id="UP000314294">
    <property type="component" value="Unassembled WGS sequence"/>
</dbReference>
<accession>A0A4Z2ESL3</accession>
<proteinExistence type="predicted"/>
<keyword evidence="3" id="KW-1185">Reference proteome</keyword>
<sequence length="64" mass="7326">MIIGEDPRFLMRNNQGVLTLNIRKPSTFDGGRYCCRAVNDLGQDEVECRLEVRAVQEKGVEEKK</sequence>
<evidence type="ECO:0000313" key="2">
    <source>
        <dbReference type="EMBL" id="TNN31799.1"/>
    </source>
</evidence>
<name>A0A4Z2ESL3_9TELE</name>
<dbReference type="Gene3D" id="2.60.40.10">
    <property type="entry name" value="Immunoglobulins"/>
    <property type="match status" value="1"/>
</dbReference>
<protein>
    <submittedName>
        <fullName evidence="2">Myosin-binding protein C, fast-type</fullName>
    </submittedName>
</protein>
<evidence type="ECO:0000259" key="1">
    <source>
        <dbReference type="Pfam" id="PF07679"/>
    </source>
</evidence>
<comment type="caution">
    <text evidence="2">The sequence shown here is derived from an EMBL/GenBank/DDBJ whole genome shotgun (WGS) entry which is preliminary data.</text>
</comment>
<dbReference type="CDD" id="cd00096">
    <property type="entry name" value="Ig"/>
    <property type="match status" value="1"/>
</dbReference>
<dbReference type="Pfam" id="PF07679">
    <property type="entry name" value="I-set"/>
    <property type="match status" value="1"/>
</dbReference>
<dbReference type="OrthoDB" id="6107607at2759"/>
<dbReference type="EMBL" id="SRLO01003147">
    <property type="protein sequence ID" value="TNN31799.1"/>
    <property type="molecule type" value="Genomic_DNA"/>
</dbReference>
<organism evidence="2 3">
    <name type="scientific">Liparis tanakae</name>
    <name type="common">Tanaka's snailfish</name>
    <dbReference type="NCBI Taxonomy" id="230148"/>
    <lineage>
        <taxon>Eukaryota</taxon>
        <taxon>Metazoa</taxon>
        <taxon>Chordata</taxon>
        <taxon>Craniata</taxon>
        <taxon>Vertebrata</taxon>
        <taxon>Euteleostomi</taxon>
        <taxon>Actinopterygii</taxon>
        <taxon>Neopterygii</taxon>
        <taxon>Teleostei</taxon>
        <taxon>Neoteleostei</taxon>
        <taxon>Acanthomorphata</taxon>
        <taxon>Eupercaria</taxon>
        <taxon>Perciformes</taxon>
        <taxon>Cottioidei</taxon>
        <taxon>Cottales</taxon>
        <taxon>Liparidae</taxon>
        <taxon>Liparis</taxon>
    </lineage>
</organism>
<dbReference type="SUPFAM" id="SSF48726">
    <property type="entry name" value="Immunoglobulin"/>
    <property type="match status" value="1"/>
</dbReference>
<dbReference type="AlphaFoldDB" id="A0A4Z2ESL3"/>
<dbReference type="InterPro" id="IPR013783">
    <property type="entry name" value="Ig-like_fold"/>
</dbReference>
<dbReference type="InterPro" id="IPR036179">
    <property type="entry name" value="Ig-like_dom_sf"/>
</dbReference>
<feature type="domain" description="Immunoglobulin I-set" evidence="1">
    <location>
        <begin position="5"/>
        <end position="52"/>
    </location>
</feature>
<reference evidence="2 3" key="1">
    <citation type="submission" date="2019-03" db="EMBL/GenBank/DDBJ databases">
        <title>First draft genome of Liparis tanakae, snailfish: a comprehensive survey of snailfish specific genes.</title>
        <authorList>
            <person name="Kim W."/>
            <person name="Song I."/>
            <person name="Jeong J.-H."/>
            <person name="Kim D."/>
            <person name="Kim S."/>
            <person name="Ryu S."/>
            <person name="Song J.Y."/>
            <person name="Lee S.K."/>
        </authorList>
    </citation>
    <scope>NUCLEOTIDE SEQUENCE [LARGE SCALE GENOMIC DNA]</scope>
    <source>
        <tissue evidence="2">Muscle</tissue>
    </source>
</reference>
<evidence type="ECO:0000313" key="3">
    <source>
        <dbReference type="Proteomes" id="UP000314294"/>
    </source>
</evidence>
<gene>
    <name evidence="2" type="primary">MYBPC2_3</name>
    <name evidence="2" type="ORF">EYF80_058043</name>
</gene>
<dbReference type="InterPro" id="IPR013098">
    <property type="entry name" value="Ig_I-set"/>
</dbReference>